<accession>A0A941EL04</accession>
<dbReference type="Proteomes" id="UP000675781">
    <property type="component" value="Unassembled WGS sequence"/>
</dbReference>
<dbReference type="RefSeq" id="WP_212527350.1">
    <property type="nucleotide sequence ID" value="NZ_JAGSOG010000017.1"/>
</dbReference>
<comment type="caution">
    <text evidence="1">The sequence shown here is derived from an EMBL/GenBank/DDBJ whole genome shotgun (WGS) entry which is preliminary data.</text>
</comment>
<keyword evidence="2" id="KW-1185">Reference proteome</keyword>
<reference evidence="1" key="1">
    <citation type="submission" date="2021-04" db="EMBL/GenBank/DDBJ databases">
        <title>Genome based classification of Actinospica acidithermotolerans sp. nov., an actinobacterium isolated from an Indonesian hot spring.</title>
        <authorList>
            <person name="Kusuma A.B."/>
            <person name="Putra K.E."/>
            <person name="Nafisah S."/>
            <person name="Loh J."/>
            <person name="Nouioui I."/>
            <person name="Goodfellow M."/>
        </authorList>
    </citation>
    <scope>NUCLEOTIDE SEQUENCE</scope>
    <source>
        <strain evidence="1">CSCA 57</strain>
    </source>
</reference>
<sequence length="135" mass="14634">MGTWVRSKPLWAGIAVAVVLAVAAGTTLFNRVEYGGVNPWSAPERFEYCGAHFYRDHSTPNAGTYGDGVVVTKAQALAISGSTSLVARGGTGLFGQWQMFVPSGFQCPQDTQDEHFTWIFLSLGPDRYLDLTDAQ</sequence>
<dbReference type="AlphaFoldDB" id="A0A941EL04"/>
<protein>
    <submittedName>
        <fullName evidence="1">Uncharacterized protein</fullName>
    </submittedName>
</protein>
<dbReference type="EMBL" id="JAGSOG010000017">
    <property type="protein sequence ID" value="MBR7832825.1"/>
    <property type="molecule type" value="Genomic_DNA"/>
</dbReference>
<organism evidence="1 2">
    <name type="scientific">Actinospica durhamensis</name>
    <dbReference type="NCBI Taxonomy" id="1508375"/>
    <lineage>
        <taxon>Bacteria</taxon>
        <taxon>Bacillati</taxon>
        <taxon>Actinomycetota</taxon>
        <taxon>Actinomycetes</taxon>
        <taxon>Catenulisporales</taxon>
        <taxon>Actinospicaceae</taxon>
        <taxon>Actinospica</taxon>
    </lineage>
</organism>
<proteinExistence type="predicted"/>
<gene>
    <name evidence="1" type="ORF">KDL01_06105</name>
</gene>
<evidence type="ECO:0000313" key="1">
    <source>
        <dbReference type="EMBL" id="MBR7832825.1"/>
    </source>
</evidence>
<evidence type="ECO:0000313" key="2">
    <source>
        <dbReference type="Proteomes" id="UP000675781"/>
    </source>
</evidence>
<name>A0A941EL04_9ACTN</name>